<evidence type="ECO:0000256" key="4">
    <source>
        <dbReference type="ARBA" id="ARBA00007505"/>
    </source>
</evidence>
<evidence type="ECO:0000256" key="7">
    <source>
        <dbReference type="ARBA" id="ARBA00022692"/>
    </source>
</evidence>
<comment type="pathway">
    <text evidence="3">Nucleotide-sugar biosynthesis; UDP-alpha-D-xylose biosynthesis; UDP-alpha-D-xylose from UDP-alpha-D-glucuronate: step 1/1.</text>
</comment>
<organism evidence="19 20">
    <name type="scientific">Fusarium torreyae</name>
    <dbReference type="NCBI Taxonomy" id="1237075"/>
    <lineage>
        <taxon>Eukaryota</taxon>
        <taxon>Fungi</taxon>
        <taxon>Dikarya</taxon>
        <taxon>Ascomycota</taxon>
        <taxon>Pezizomycotina</taxon>
        <taxon>Sordariomycetes</taxon>
        <taxon>Hypocreomycetidae</taxon>
        <taxon>Hypocreales</taxon>
        <taxon>Nectriaceae</taxon>
        <taxon>Fusarium</taxon>
    </lineage>
</organism>
<evidence type="ECO:0000256" key="12">
    <source>
        <dbReference type="ARBA" id="ARBA00023034"/>
    </source>
</evidence>
<evidence type="ECO:0000256" key="16">
    <source>
        <dbReference type="ARBA" id="ARBA00031585"/>
    </source>
</evidence>
<dbReference type="OrthoDB" id="331544at2759"/>
<dbReference type="EMBL" id="JAOQAZ010000026">
    <property type="protein sequence ID" value="KAJ4252352.1"/>
    <property type="molecule type" value="Genomic_DNA"/>
</dbReference>
<evidence type="ECO:0000256" key="10">
    <source>
        <dbReference type="ARBA" id="ARBA00022989"/>
    </source>
</evidence>
<keyword evidence="20" id="KW-1185">Reference proteome</keyword>
<evidence type="ECO:0000256" key="13">
    <source>
        <dbReference type="ARBA" id="ARBA00023136"/>
    </source>
</evidence>
<dbReference type="GO" id="GO:0042732">
    <property type="term" value="P:D-xylose metabolic process"/>
    <property type="evidence" value="ECO:0007669"/>
    <property type="project" value="InterPro"/>
</dbReference>
<evidence type="ECO:0000256" key="9">
    <source>
        <dbReference type="ARBA" id="ARBA00022968"/>
    </source>
</evidence>
<dbReference type="GO" id="GO:0070403">
    <property type="term" value="F:NAD+ binding"/>
    <property type="evidence" value="ECO:0007669"/>
    <property type="project" value="InterPro"/>
</dbReference>
<proteinExistence type="inferred from homology"/>
<dbReference type="GO" id="GO:0048040">
    <property type="term" value="F:UDP-glucuronate decarboxylase activity"/>
    <property type="evidence" value="ECO:0007669"/>
    <property type="project" value="UniProtKB-EC"/>
</dbReference>
<comment type="subcellular location">
    <subcellularLocation>
        <location evidence="2">Golgi apparatus</location>
        <location evidence="2">Golgi stack membrane</location>
        <topology evidence="2">Single-pass type II membrane protein</topology>
    </subcellularLocation>
</comment>
<evidence type="ECO:0000256" key="15">
    <source>
        <dbReference type="ARBA" id="ARBA00023239"/>
    </source>
</evidence>
<protein>
    <recommendedName>
        <fullName evidence="6">UDP-glucuronic acid decarboxylase 1</fullName>
        <ecNumber evidence="5">4.1.1.35</ecNumber>
    </recommendedName>
    <alternativeName>
        <fullName evidence="16">UDP-glucuronate decarboxylase 1</fullName>
    </alternativeName>
</protein>
<comment type="catalytic activity">
    <reaction evidence="17">
        <text>UDP-alpha-D-glucuronate + H(+) = UDP-alpha-D-xylose + CO2</text>
        <dbReference type="Rhea" id="RHEA:23916"/>
        <dbReference type="ChEBI" id="CHEBI:15378"/>
        <dbReference type="ChEBI" id="CHEBI:16526"/>
        <dbReference type="ChEBI" id="CHEBI:57632"/>
        <dbReference type="ChEBI" id="CHEBI:58052"/>
        <dbReference type="EC" id="4.1.1.35"/>
    </reaction>
    <physiologicalReaction direction="left-to-right" evidence="17">
        <dbReference type="Rhea" id="RHEA:23917"/>
    </physiologicalReaction>
</comment>
<evidence type="ECO:0000256" key="1">
    <source>
        <dbReference type="ARBA" id="ARBA00001911"/>
    </source>
</evidence>
<dbReference type="InterPro" id="IPR016040">
    <property type="entry name" value="NAD(P)-bd_dom"/>
</dbReference>
<dbReference type="Proteomes" id="UP001152049">
    <property type="component" value="Unassembled WGS sequence"/>
</dbReference>
<keyword evidence="11" id="KW-0520">NAD</keyword>
<keyword evidence="7" id="KW-0812">Transmembrane</keyword>
<evidence type="ECO:0000256" key="8">
    <source>
        <dbReference type="ARBA" id="ARBA00022793"/>
    </source>
</evidence>
<dbReference type="SUPFAM" id="SSF51735">
    <property type="entry name" value="NAD(P)-binding Rossmann-fold domains"/>
    <property type="match status" value="1"/>
</dbReference>
<keyword evidence="14" id="KW-0325">Glycoprotein</keyword>
<feature type="domain" description="NAD(P)-binding" evidence="18">
    <location>
        <begin position="4"/>
        <end position="306"/>
    </location>
</feature>
<dbReference type="PANTHER" id="PTHR43078">
    <property type="entry name" value="UDP-GLUCURONIC ACID DECARBOXYLASE-RELATED"/>
    <property type="match status" value="1"/>
</dbReference>
<evidence type="ECO:0000313" key="20">
    <source>
        <dbReference type="Proteomes" id="UP001152049"/>
    </source>
</evidence>
<comment type="similarity">
    <text evidence="4">Belongs to the NAD(P)-dependent epimerase/dehydratase family. UDP-glucuronic acid decarboxylase subfamily.</text>
</comment>
<dbReference type="GO" id="GO:0032580">
    <property type="term" value="C:Golgi cisterna membrane"/>
    <property type="evidence" value="ECO:0007669"/>
    <property type="project" value="UniProtKB-SubCell"/>
</dbReference>
<keyword evidence="8" id="KW-0210">Decarboxylase</keyword>
<dbReference type="InterPro" id="IPR044516">
    <property type="entry name" value="UXS-like"/>
</dbReference>
<dbReference type="InterPro" id="IPR036291">
    <property type="entry name" value="NAD(P)-bd_dom_sf"/>
</dbReference>
<dbReference type="Pfam" id="PF16363">
    <property type="entry name" value="GDP_Man_Dehyd"/>
    <property type="match status" value="1"/>
</dbReference>
<evidence type="ECO:0000259" key="18">
    <source>
        <dbReference type="Pfam" id="PF16363"/>
    </source>
</evidence>
<evidence type="ECO:0000256" key="17">
    <source>
        <dbReference type="ARBA" id="ARBA00049410"/>
    </source>
</evidence>
<evidence type="ECO:0000256" key="5">
    <source>
        <dbReference type="ARBA" id="ARBA00012290"/>
    </source>
</evidence>
<name>A0A9W8VCQ5_9HYPO</name>
<keyword evidence="13" id="KW-0472">Membrane</keyword>
<accession>A0A9W8VCQ5</accession>
<evidence type="ECO:0000313" key="19">
    <source>
        <dbReference type="EMBL" id="KAJ4252352.1"/>
    </source>
</evidence>
<evidence type="ECO:0000256" key="14">
    <source>
        <dbReference type="ARBA" id="ARBA00023180"/>
    </source>
</evidence>
<keyword evidence="15" id="KW-0456">Lyase</keyword>
<keyword evidence="10" id="KW-1133">Transmembrane helix</keyword>
<evidence type="ECO:0000256" key="6">
    <source>
        <dbReference type="ARBA" id="ARBA00018816"/>
    </source>
</evidence>
<evidence type="ECO:0000256" key="2">
    <source>
        <dbReference type="ARBA" id="ARBA00004447"/>
    </source>
</evidence>
<dbReference type="EC" id="4.1.1.35" evidence="5"/>
<sequence>MVILVTGGAGFLGCNLIQLLLDKNHEVVVLDSLWTGSHSNLDHLRSDKRLRYIQSDVRDPLPWIDNVEQIYHLACPASPVHFETQPIDILQTCFNGATNVLEYAVKHNARVLLASTSEVYGDSQIPCQKEDYRGNVNCFGPRACYDEGKRVMEALGYAYQVEHGLEVRVARIFNAYGPFMEAEDGRAVPNFIMAALKGEPMTIFGDGHSTRCFQFAQDCVRGLEALMNSDYHGPVNIGSDHEIEISEIAEIISHVVAAKTGQRDPVPVNLLPKREDDPVRRKPDTSLAEKVLGWKPRVELEEGVSATVDWFIQRENGPVSRL</sequence>
<gene>
    <name evidence="19" type="ORF">NW762_010950</name>
</gene>
<dbReference type="AlphaFoldDB" id="A0A9W8VCQ5"/>
<comment type="caution">
    <text evidence="19">The sequence shown here is derived from an EMBL/GenBank/DDBJ whole genome shotgun (WGS) entry which is preliminary data.</text>
</comment>
<dbReference type="Gene3D" id="3.40.50.720">
    <property type="entry name" value="NAD(P)-binding Rossmann-like Domain"/>
    <property type="match status" value="1"/>
</dbReference>
<evidence type="ECO:0000256" key="11">
    <source>
        <dbReference type="ARBA" id="ARBA00023027"/>
    </source>
</evidence>
<keyword evidence="9" id="KW-0735">Signal-anchor</keyword>
<keyword evidence="12" id="KW-0333">Golgi apparatus</keyword>
<evidence type="ECO:0000256" key="3">
    <source>
        <dbReference type="ARBA" id="ARBA00005100"/>
    </source>
</evidence>
<reference evidence="19" key="1">
    <citation type="submission" date="2022-09" db="EMBL/GenBank/DDBJ databases">
        <title>Fusarium specimens isolated from Avocado Roots.</title>
        <authorList>
            <person name="Stajich J."/>
            <person name="Roper C."/>
            <person name="Heimlech-Rivalta G."/>
        </authorList>
    </citation>
    <scope>NUCLEOTIDE SEQUENCE</scope>
    <source>
        <strain evidence="19">CF00136</strain>
    </source>
</reference>
<dbReference type="PANTHER" id="PTHR43078:SF6">
    <property type="entry name" value="UDP-GLUCURONIC ACID DECARBOXYLASE 1"/>
    <property type="match status" value="1"/>
</dbReference>
<dbReference type="FunFam" id="3.40.50.720:FF:000065">
    <property type="entry name" value="UDP-glucuronic acid decarboxylase 1"/>
    <property type="match status" value="1"/>
</dbReference>
<comment type="cofactor">
    <cofactor evidence="1">
        <name>NAD(+)</name>
        <dbReference type="ChEBI" id="CHEBI:57540"/>
    </cofactor>
</comment>